<reference evidence="2" key="2">
    <citation type="submission" date="2025-09" db="UniProtKB">
        <authorList>
            <consortium name="Ensembl"/>
        </authorList>
    </citation>
    <scope>IDENTIFICATION</scope>
</reference>
<keyword evidence="3" id="KW-1185">Reference proteome</keyword>
<dbReference type="CDD" id="cd00198">
    <property type="entry name" value="vWFA"/>
    <property type="match status" value="1"/>
</dbReference>
<sequence>MPILLFLIDTSASMNQRTYLGTTFLDIAKGAVEIFMKLRARDPASRGDRYMLVTFDDPPYGVKAGWKENHATFMSELKNLQASGMTTLGHALRAAFDLLNLNRLVSGIDNYGQVIISPFSIQRVKTIFIQYNSNVIFSMIRIILHNKSRH</sequence>
<reference evidence="2" key="1">
    <citation type="submission" date="2025-08" db="UniProtKB">
        <authorList>
            <consortium name="Ensembl"/>
        </authorList>
    </citation>
    <scope>IDENTIFICATION</scope>
</reference>
<evidence type="ECO:0000313" key="2">
    <source>
        <dbReference type="Ensembl" id="ENSSANP00000024333.1"/>
    </source>
</evidence>
<dbReference type="PANTHER" id="PTHR12957:SF22">
    <property type="entry name" value="INTEGRATOR COMPLEX SUBUNIT 6-LIKE"/>
    <property type="match status" value="1"/>
</dbReference>
<proteinExistence type="predicted"/>
<dbReference type="GO" id="GO:0032039">
    <property type="term" value="C:integrator complex"/>
    <property type="evidence" value="ECO:0007669"/>
    <property type="project" value="TreeGrafter"/>
</dbReference>
<dbReference type="Gene3D" id="3.40.50.410">
    <property type="entry name" value="von Willebrand factor, type A domain"/>
    <property type="match status" value="1"/>
</dbReference>
<dbReference type="PANTHER" id="PTHR12957">
    <property type="entry name" value="DEAD/H BOX POLYPEPTIDE 26/DICE1-RELATED"/>
    <property type="match status" value="1"/>
</dbReference>
<dbReference type="Ensembl" id="ENSSANT00000025919.1">
    <property type="protein sequence ID" value="ENSSANP00000024333.1"/>
    <property type="gene ID" value="ENSSANG00000012534.1"/>
</dbReference>
<dbReference type="Proteomes" id="UP000472260">
    <property type="component" value="Unassembled WGS sequence"/>
</dbReference>
<dbReference type="GO" id="GO:0034472">
    <property type="term" value="P:snRNA 3'-end processing"/>
    <property type="evidence" value="ECO:0007669"/>
    <property type="project" value="TreeGrafter"/>
</dbReference>
<dbReference type="InterPro" id="IPR051113">
    <property type="entry name" value="Integrator_subunit6"/>
</dbReference>
<organism evidence="2 3">
    <name type="scientific">Sinocyclocheilus anshuiensis</name>
    <dbReference type="NCBI Taxonomy" id="1608454"/>
    <lineage>
        <taxon>Eukaryota</taxon>
        <taxon>Metazoa</taxon>
        <taxon>Chordata</taxon>
        <taxon>Craniata</taxon>
        <taxon>Vertebrata</taxon>
        <taxon>Euteleostomi</taxon>
        <taxon>Actinopterygii</taxon>
        <taxon>Neopterygii</taxon>
        <taxon>Teleostei</taxon>
        <taxon>Ostariophysi</taxon>
        <taxon>Cypriniformes</taxon>
        <taxon>Cyprinidae</taxon>
        <taxon>Cyprininae</taxon>
        <taxon>Sinocyclocheilus</taxon>
    </lineage>
</organism>
<feature type="domain" description="VWFA" evidence="1">
    <location>
        <begin position="4"/>
        <end position="108"/>
    </location>
</feature>
<name>A0A671LYD2_9TELE</name>
<dbReference type="AlphaFoldDB" id="A0A671LYD2"/>
<evidence type="ECO:0000259" key="1">
    <source>
        <dbReference type="Pfam" id="PF13519"/>
    </source>
</evidence>
<accession>A0A671LYD2</accession>
<dbReference type="InterPro" id="IPR036465">
    <property type="entry name" value="vWFA_dom_sf"/>
</dbReference>
<evidence type="ECO:0000313" key="3">
    <source>
        <dbReference type="Proteomes" id="UP000472260"/>
    </source>
</evidence>
<dbReference type="InterPro" id="IPR002035">
    <property type="entry name" value="VWF_A"/>
</dbReference>
<protein>
    <recommendedName>
        <fullName evidence="1">VWFA domain-containing protein</fullName>
    </recommendedName>
</protein>
<dbReference type="SUPFAM" id="SSF53300">
    <property type="entry name" value="vWA-like"/>
    <property type="match status" value="1"/>
</dbReference>
<dbReference type="Pfam" id="PF13519">
    <property type="entry name" value="VWA_2"/>
    <property type="match status" value="1"/>
</dbReference>